<organism evidence="8 9">
    <name type="scientific">Pseudogemmobacter lacusdianii</name>
    <dbReference type="NCBI Taxonomy" id="3069608"/>
    <lineage>
        <taxon>Bacteria</taxon>
        <taxon>Pseudomonadati</taxon>
        <taxon>Pseudomonadota</taxon>
        <taxon>Alphaproteobacteria</taxon>
        <taxon>Rhodobacterales</taxon>
        <taxon>Paracoccaceae</taxon>
        <taxon>Pseudogemmobacter</taxon>
    </lineage>
</organism>
<evidence type="ECO:0000256" key="4">
    <source>
        <dbReference type="ARBA" id="ARBA00022679"/>
    </source>
</evidence>
<dbReference type="SMART" id="SM00388">
    <property type="entry name" value="HisKA"/>
    <property type="match status" value="1"/>
</dbReference>
<evidence type="ECO:0000259" key="7">
    <source>
        <dbReference type="PROSITE" id="PS50109"/>
    </source>
</evidence>
<keyword evidence="5" id="KW-0418">Kinase</keyword>
<keyword evidence="3" id="KW-0597">Phosphoprotein</keyword>
<feature type="domain" description="Histidine kinase" evidence="7">
    <location>
        <begin position="384"/>
        <end position="592"/>
    </location>
</feature>
<evidence type="ECO:0000256" key="5">
    <source>
        <dbReference type="ARBA" id="ARBA00022777"/>
    </source>
</evidence>
<dbReference type="SUPFAM" id="SSF47384">
    <property type="entry name" value="Homodimeric domain of signal transducing histidine kinase"/>
    <property type="match status" value="1"/>
</dbReference>
<dbReference type="RefSeq" id="WP_306679276.1">
    <property type="nucleotide sequence ID" value="NZ_JAVDBT010000003.1"/>
</dbReference>
<evidence type="ECO:0000256" key="1">
    <source>
        <dbReference type="ARBA" id="ARBA00000085"/>
    </source>
</evidence>
<comment type="catalytic activity">
    <reaction evidence="1">
        <text>ATP + protein L-histidine = ADP + protein N-phospho-L-histidine.</text>
        <dbReference type="EC" id="2.7.13.3"/>
    </reaction>
</comment>
<name>A0ABU0VVB3_9RHOB</name>
<dbReference type="PRINTS" id="PR00344">
    <property type="entry name" value="BCTRLSENSOR"/>
</dbReference>
<dbReference type="SMART" id="SM00387">
    <property type="entry name" value="HATPase_c"/>
    <property type="match status" value="1"/>
</dbReference>
<protein>
    <recommendedName>
        <fullName evidence="2">histidine kinase</fullName>
        <ecNumber evidence="2">2.7.13.3</ecNumber>
    </recommendedName>
</protein>
<dbReference type="Pfam" id="PF00512">
    <property type="entry name" value="HisKA"/>
    <property type="match status" value="1"/>
</dbReference>
<proteinExistence type="predicted"/>
<accession>A0ABU0VVB3</accession>
<evidence type="ECO:0000256" key="2">
    <source>
        <dbReference type="ARBA" id="ARBA00012438"/>
    </source>
</evidence>
<dbReference type="EMBL" id="JAVDBT010000003">
    <property type="protein sequence ID" value="MDQ2065588.1"/>
    <property type="molecule type" value="Genomic_DNA"/>
</dbReference>
<dbReference type="InterPro" id="IPR004358">
    <property type="entry name" value="Sig_transdc_His_kin-like_C"/>
</dbReference>
<dbReference type="PANTHER" id="PTHR43711">
    <property type="entry name" value="TWO-COMPONENT HISTIDINE KINASE"/>
    <property type="match status" value="1"/>
</dbReference>
<sequence length="603" mass="65246">MSEALAEALIDPADGPERRVEKLLAIAGALMARVEAVTDESGAAYAQFQRAAMLEDQVRDRTRDLEHALDLLNLSNAKLAEAMAETEAARANLASAIETVQEGFALFDRDDLLILCNARFAMHMTDIRDEIRPGLGFADYVTLVSRSSHLALPQGLTPAQWREQRLLRHQERHVIFNVRMIWDRWIQVSEHRTAEGGTVVLQTDVTDIIRNERVERGRMLDDQAQMIRATLDHLDQGVAVFDASAQLAGWNQRLGFLAMIPLAQLRLGTSFERVLARVQSQMQLTGISAEALAAWAGQGPGRPALTFTLQRPGGLVLTVFAQELPDGGFVMSLTDVTAERAALAALHRANETLEARVSARTLELEDALADAERANASRSRFVAAASHDLLQPLAAAKLYIAAAAAGDGEAALDKAQNALQSVEGILGALLDISKLEAGRLAFSIGPVALGPLLDQLAEEFAPIAGAKGLGLYLRGAEALVLSDPGYLRRIVQNLIANAVRYTDKGRVLIAVRRRGSTLRLEVRDTGPGIPEAAQELIFAEFQRLNARASASEGMGLGLAIVERACRLLGHPLELISAPGRGATFRITLPLEGRAMMKTTTKVS</sequence>
<evidence type="ECO:0000313" key="8">
    <source>
        <dbReference type="EMBL" id="MDQ2065588.1"/>
    </source>
</evidence>
<dbReference type="Proteomes" id="UP001239680">
    <property type="component" value="Unassembled WGS sequence"/>
</dbReference>
<keyword evidence="9" id="KW-1185">Reference proteome</keyword>
<dbReference type="Gene3D" id="3.30.450.20">
    <property type="entry name" value="PAS domain"/>
    <property type="match status" value="1"/>
</dbReference>
<dbReference type="PROSITE" id="PS50109">
    <property type="entry name" value="HIS_KIN"/>
    <property type="match status" value="1"/>
</dbReference>
<gene>
    <name evidence="8" type="ORF">Q9295_04330</name>
</gene>
<dbReference type="InterPro" id="IPR003594">
    <property type="entry name" value="HATPase_dom"/>
</dbReference>
<keyword evidence="6" id="KW-0902">Two-component regulatory system</keyword>
<reference evidence="8 9" key="1">
    <citation type="submission" date="2023-08" db="EMBL/GenBank/DDBJ databases">
        <title>Characterization of two Paracoccaceae strains isolated from Phycosphere and proposal of Xinfangfangia lacusdiani sp. nov.</title>
        <authorList>
            <person name="Deng Y."/>
            <person name="Zhang Y.Q."/>
        </authorList>
    </citation>
    <scope>NUCLEOTIDE SEQUENCE [LARGE SCALE GENOMIC DNA]</scope>
    <source>
        <strain evidence="8 9">CPCC 101601</strain>
    </source>
</reference>
<dbReference type="SUPFAM" id="SSF55874">
    <property type="entry name" value="ATPase domain of HSP90 chaperone/DNA topoisomerase II/histidine kinase"/>
    <property type="match status" value="1"/>
</dbReference>
<evidence type="ECO:0000313" key="9">
    <source>
        <dbReference type="Proteomes" id="UP001239680"/>
    </source>
</evidence>
<dbReference type="InterPro" id="IPR003661">
    <property type="entry name" value="HisK_dim/P_dom"/>
</dbReference>
<dbReference type="InterPro" id="IPR036890">
    <property type="entry name" value="HATPase_C_sf"/>
</dbReference>
<dbReference type="Pfam" id="PF02518">
    <property type="entry name" value="HATPase_c"/>
    <property type="match status" value="1"/>
</dbReference>
<dbReference type="InterPro" id="IPR036097">
    <property type="entry name" value="HisK_dim/P_sf"/>
</dbReference>
<dbReference type="EC" id="2.7.13.3" evidence="2"/>
<dbReference type="InterPro" id="IPR050736">
    <property type="entry name" value="Sensor_HK_Regulatory"/>
</dbReference>
<evidence type="ECO:0000256" key="3">
    <source>
        <dbReference type="ARBA" id="ARBA00022553"/>
    </source>
</evidence>
<dbReference type="PANTHER" id="PTHR43711:SF1">
    <property type="entry name" value="HISTIDINE KINASE 1"/>
    <property type="match status" value="1"/>
</dbReference>
<dbReference type="Gene3D" id="1.10.287.130">
    <property type="match status" value="1"/>
</dbReference>
<keyword evidence="4" id="KW-0808">Transferase</keyword>
<dbReference type="Pfam" id="PF12860">
    <property type="entry name" value="PAS_7"/>
    <property type="match status" value="2"/>
</dbReference>
<comment type="caution">
    <text evidence="8">The sequence shown here is derived from an EMBL/GenBank/DDBJ whole genome shotgun (WGS) entry which is preliminary data.</text>
</comment>
<evidence type="ECO:0000256" key="6">
    <source>
        <dbReference type="ARBA" id="ARBA00023012"/>
    </source>
</evidence>
<dbReference type="InterPro" id="IPR005467">
    <property type="entry name" value="His_kinase_dom"/>
</dbReference>
<dbReference type="Gene3D" id="3.30.565.10">
    <property type="entry name" value="Histidine kinase-like ATPase, C-terminal domain"/>
    <property type="match status" value="1"/>
</dbReference>